<dbReference type="OrthoDB" id="5344082at2"/>
<organism evidence="3 5">
    <name type="scientific">Arcobacter ellisii</name>
    <dbReference type="NCBI Taxonomy" id="913109"/>
    <lineage>
        <taxon>Bacteria</taxon>
        <taxon>Pseudomonadati</taxon>
        <taxon>Campylobacterota</taxon>
        <taxon>Epsilonproteobacteria</taxon>
        <taxon>Campylobacterales</taxon>
        <taxon>Arcobacteraceae</taxon>
        <taxon>Arcobacter</taxon>
    </lineage>
</organism>
<reference evidence="3 5" key="1">
    <citation type="submission" date="2017-09" db="EMBL/GenBank/DDBJ databases">
        <title>Genomics of the genus Arcobacter.</title>
        <authorList>
            <person name="Perez-Cataluna A."/>
            <person name="Figueras M.J."/>
            <person name="Salas-Masso N."/>
        </authorList>
    </citation>
    <scope>NUCLEOTIDE SEQUENCE [LARGE SCALE GENOMIC DNA]</scope>
    <source>
        <strain evidence="3 5">CECT 7837</strain>
    </source>
</reference>
<evidence type="ECO:0000313" key="5">
    <source>
        <dbReference type="Proteomes" id="UP000290588"/>
    </source>
</evidence>
<accession>A0A347U6Y6</accession>
<evidence type="ECO:0000313" key="2">
    <source>
        <dbReference type="EMBL" id="AXX94614.1"/>
    </source>
</evidence>
<proteinExistence type="predicted"/>
<dbReference type="GO" id="GO:0016747">
    <property type="term" value="F:acyltransferase activity, transferring groups other than amino-acyl groups"/>
    <property type="evidence" value="ECO:0007669"/>
    <property type="project" value="InterPro"/>
</dbReference>
<evidence type="ECO:0000259" key="1">
    <source>
        <dbReference type="PROSITE" id="PS51186"/>
    </source>
</evidence>
<dbReference type="KEGG" id="aell:AELL_0935"/>
<name>A0A347U6Y6_9BACT</name>
<protein>
    <recommendedName>
        <fullName evidence="1">N-acetyltransferase domain-containing protein</fullName>
    </recommendedName>
</protein>
<keyword evidence="4" id="KW-1185">Reference proteome</keyword>
<evidence type="ECO:0000313" key="3">
    <source>
        <dbReference type="EMBL" id="RXI29233.1"/>
    </source>
</evidence>
<dbReference type="SUPFAM" id="SSF55729">
    <property type="entry name" value="Acyl-CoA N-acyltransferases (Nat)"/>
    <property type="match status" value="1"/>
</dbReference>
<sequence length="213" mass="25769">MNVIELNREEYLESVKKIEDFKTLNFSKSALEWWDNYYSWEKFPPLCLSDKKKHFCYLFYNISKDNEYLTIHNIFTPNKYRAKGYAYQLLEYLFSHFSNQNIKRFKLNCVSSSLDFYNKLGLEYWGINELSQYYCDFKMPLLDIKEIPLIVKNSHLDEISDERILKIFDSLKDNGTTLDEKMSEKFEESKDKLKGRYHFDLLLKRVEKIKNDI</sequence>
<gene>
    <name evidence="2" type="ORF">AELL_0935</name>
    <name evidence="3" type="ORF">CP962_11695</name>
</gene>
<dbReference type="Proteomes" id="UP000290588">
    <property type="component" value="Unassembled WGS sequence"/>
</dbReference>
<dbReference type="EMBL" id="CP032097">
    <property type="protein sequence ID" value="AXX94614.1"/>
    <property type="molecule type" value="Genomic_DNA"/>
</dbReference>
<dbReference type="InterPro" id="IPR016181">
    <property type="entry name" value="Acyl_CoA_acyltransferase"/>
</dbReference>
<dbReference type="Gene3D" id="3.40.630.30">
    <property type="match status" value="1"/>
</dbReference>
<dbReference type="EMBL" id="NXIG01000013">
    <property type="protein sequence ID" value="RXI29233.1"/>
    <property type="molecule type" value="Genomic_DNA"/>
</dbReference>
<dbReference type="RefSeq" id="WP_118916832.1">
    <property type="nucleotide sequence ID" value="NZ_CP032097.1"/>
</dbReference>
<reference evidence="2 4" key="2">
    <citation type="submission" date="2018-08" db="EMBL/GenBank/DDBJ databases">
        <title>Complete genome of the Arcobacter ellisii type strain LMG 26155.</title>
        <authorList>
            <person name="Miller W.G."/>
            <person name="Yee E."/>
            <person name="Bono J.L."/>
        </authorList>
    </citation>
    <scope>NUCLEOTIDE SEQUENCE [LARGE SCALE GENOMIC DNA]</scope>
    <source>
        <strain evidence="2 4">LMG 26155</strain>
    </source>
</reference>
<dbReference type="AlphaFoldDB" id="A0A347U6Y6"/>
<dbReference type="InterPro" id="IPR000182">
    <property type="entry name" value="GNAT_dom"/>
</dbReference>
<feature type="domain" description="N-acetyltransferase" evidence="1">
    <location>
        <begin position="1"/>
        <end position="148"/>
    </location>
</feature>
<dbReference type="PROSITE" id="PS51186">
    <property type="entry name" value="GNAT"/>
    <property type="match status" value="1"/>
</dbReference>
<dbReference type="Proteomes" id="UP000262582">
    <property type="component" value="Chromosome"/>
</dbReference>
<evidence type="ECO:0000313" key="4">
    <source>
        <dbReference type="Proteomes" id="UP000262582"/>
    </source>
</evidence>
<dbReference type="CDD" id="cd04301">
    <property type="entry name" value="NAT_SF"/>
    <property type="match status" value="1"/>
</dbReference>
<dbReference type="Pfam" id="PF13673">
    <property type="entry name" value="Acetyltransf_10"/>
    <property type="match status" value="1"/>
</dbReference>